<evidence type="ECO:0000313" key="1">
    <source>
        <dbReference type="EMBL" id="MCX3063569.1"/>
    </source>
</evidence>
<protein>
    <submittedName>
        <fullName evidence="1">Uncharacterized protein</fullName>
    </submittedName>
</protein>
<evidence type="ECO:0000313" key="2">
    <source>
        <dbReference type="Proteomes" id="UP001163064"/>
    </source>
</evidence>
<dbReference type="RefSeq" id="WP_266604629.1">
    <property type="nucleotide sequence ID" value="NZ_JAPHNL010000315.1"/>
</dbReference>
<accession>A0ABT3U2R3</accession>
<comment type="caution">
    <text evidence="1">The sequence shown here is derived from an EMBL/GenBank/DDBJ whole genome shotgun (WGS) entry which is preliminary data.</text>
</comment>
<proteinExistence type="predicted"/>
<name>A0ABT3U2R3_9ACTN</name>
<keyword evidence="2" id="KW-1185">Reference proteome</keyword>
<reference evidence="1" key="1">
    <citation type="submission" date="2022-10" db="EMBL/GenBank/DDBJ databases">
        <title>Streptomyces beihaiensis sp. nov., a chitin degrading actinobacterium, isolated from shrimp pond soil.</title>
        <authorList>
            <person name="Xie J."/>
            <person name="Shen N."/>
        </authorList>
    </citation>
    <scope>NUCLEOTIDE SEQUENCE</scope>
    <source>
        <strain evidence="1">GXMU-J5</strain>
    </source>
</reference>
<organism evidence="1 2">
    <name type="scientific">Streptomyces beihaiensis</name>
    <dbReference type="NCBI Taxonomy" id="2984495"/>
    <lineage>
        <taxon>Bacteria</taxon>
        <taxon>Bacillati</taxon>
        <taxon>Actinomycetota</taxon>
        <taxon>Actinomycetes</taxon>
        <taxon>Kitasatosporales</taxon>
        <taxon>Streptomycetaceae</taxon>
        <taxon>Streptomyces</taxon>
    </lineage>
</organism>
<dbReference type="Proteomes" id="UP001163064">
    <property type="component" value="Unassembled WGS sequence"/>
</dbReference>
<sequence length="123" mass="14275">MSKEISVSDEYVWTTSTGMYLWIIEYLRSRVPDRELWDFVEEEGDLVVGNFFVSDLPEPYRHRVLRILADDVPQAYADELRRRPEQSSWHGHVVRTLEILAMMSAEFLRELGESGRPGGGESL</sequence>
<dbReference type="EMBL" id="JAPHNL010000315">
    <property type="protein sequence ID" value="MCX3063569.1"/>
    <property type="molecule type" value="Genomic_DNA"/>
</dbReference>
<gene>
    <name evidence="1" type="ORF">OFY01_28170</name>
</gene>